<dbReference type="PANTHER" id="PTHR42912:SF93">
    <property type="entry name" value="N6-ADENOSINE-METHYLTRANSFERASE TMT1A"/>
    <property type="match status" value="1"/>
</dbReference>
<protein>
    <recommendedName>
        <fullName evidence="1">Methyltransferase domain-containing protein</fullName>
    </recommendedName>
</protein>
<keyword evidence="3" id="KW-1185">Reference proteome</keyword>
<evidence type="ECO:0000313" key="3">
    <source>
        <dbReference type="Proteomes" id="UP000019184"/>
    </source>
</evidence>
<evidence type="ECO:0000259" key="1">
    <source>
        <dbReference type="Pfam" id="PF13649"/>
    </source>
</evidence>
<dbReference type="PANTHER" id="PTHR42912">
    <property type="entry name" value="METHYLTRANSFERASE"/>
    <property type="match status" value="1"/>
</dbReference>
<dbReference type="InterPro" id="IPR041698">
    <property type="entry name" value="Methyltransf_25"/>
</dbReference>
<dbReference type="Proteomes" id="UP000019184">
    <property type="component" value="Unassembled WGS sequence"/>
</dbReference>
<evidence type="ECO:0000313" key="2">
    <source>
        <dbReference type="EMBL" id="CDH43065.1"/>
    </source>
</evidence>
<organism evidence="2 3">
    <name type="scientific">Candidatus Contendobacter odensis Run_B_J11</name>
    <dbReference type="NCBI Taxonomy" id="1400861"/>
    <lineage>
        <taxon>Bacteria</taxon>
        <taxon>Pseudomonadati</taxon>
        <taxon>Pseudomonadota</taxon>
        <taxon>Gammaproteobacteria</taxon>
        <taxon>Candidatus Competibacteraceae</taxon>
        <taxon>Candidatus Contendibacter</taxon>
    </lineage>
</organism>
<dbReference type="EMBL" id="CBTK010000002">
    <property type="protein sequence ID" value="CDH43065.1"/>
    <property type="molecule type" value="Genomic_DNA"/>
</dbReference>
<reference evidence="2 3" key="1">
    <citation type="journal article" date="2014" name="ISME J.">
        <title>Candidatus Competibacter-lineage genomes retrieved from metagenomes reveal functional metabolic diversity.</title>
        <authorList>
            <person name="McIlroy S.J."/>
            <person name="Albertsen M."/>
            <person name="Andresen E.K."/>
            <person name="Saunders A.M."/>
            <person name="Kristiansen R."/>
            <person name="Stokholm-Bjerregaard M."/>
            <person name="Nielsen K.L."/>
            <person name="Nielsen P.H."/>
        </authorList>
    </citation>
    <scope>NUCLEOTIDE SEQUENCE [LARGE SCALE GENOMIC DNA]</scope>
    <source>
        <strain evidence="2 3">Run_B_J11</strain>
    </source>
</reference>
<dbReference type="OrthoDB" id="9795634at2"/>
<accession>A0A7U7G7R3</accession>
<dbReference type="InterPro" id="IPR050508">
    <property type="entry name" value="Methyltransf_Superfamily"/>
</dbReference>
<dbReference type="CDD" id="cd02440">
    <property type="entry name" value="AdoMet_MTases"/>
    <property type="match status" value="1"/>
</dbReference>
<dbReference type="GO" id="GO:0008168">
    <property type="term" value="F:methyltransferase activity"/>
    <property type="evidence" value="ECO:0007669"/>
    <property type="project" value="TreeGrafter"/>
</dbReference>
<dbReference type="InterPro" id="IPR029063">
    <property type="entry name" value="SAM-dependent_MTases_sf"/>
</dbReference>
<proteinExistence type="predicted"/>
<dbReference type="Gene3D" id="3.40.50.150">
    <property type="entry name" value="Vaccinia Virus protein VP39"/>
    <property type="match status" value="1"/>
</dbReference>
<feature type="domain" description="Methyltransferase" evidence="1">
    <location>
        <begin position="55"/>
        <end position="145"/>
    </location>
</feature>
<dbReference type="RefSeq" id="WP_081756016.1">
    <property type="nucleotide sequence ID" value="NZ_CBTK010000002.1"/>
</dbReference>
<gene>
    <name evidence="2" type="ORF">BN874_100018</name>
</gene>
<dbReference type="Pfam" id="PF13649">
    <property type="entry name" value="Methyltransf_25"/>
    <property type="match status" value="1"/>
</dbReference>
<dbReference type="AlphaFoldDB" id="A0A7U7G7R3"/>
<sequence length="207" mass="23779">MAERAHPDEAGFSSPWRFRLRRGIIPWLTYEHRPYLNEFKMRYKWVKKYCSGKDVLDIPCGMGWGTSSLTSAKACTGVDLSEEAIAEARQRYGNKLRFEIASMAALPFEDRSFDVVSCLEGIEHVPQDVGRKFIDEAFRILRSNGTLLISSPYCKNGKHSGNPYHVYEYKPDEITSLVENSFSIIDWFERDVDILTVRYIHAVPKTG</sequence>
<dbReference type="SUPFAM" id="SSF53335">
    <property type="entry name" value="S-adenosyl-L-methionine-dependent methyltransferases"/>
    <property type="match status" value="1"/>
</dbReference>
<comment type="caution">
    <text evidence="2">The sequence shown here is derived from an EMBL/GenBank/DDBJ whole genome shotgun (WGS) entry which is preliminary data.</text>
</comment>
<name>A0A7U7G7R3_9GAMM</name>